<evidence type="ECO:0000313" key="8">
    <source>
        <dbReference type="EMBL" id="KAJ2905478.1"/>
    </source>
</evidence>
<dbReference type="Pfam" id="PF20877">
    <property type="entry name" value="Anoctamin_N"/>
    <property type="match status" value="1"/>
</dbReference>
<organism evidence="8 9">
    <name type="scientific">Zalerion maritima</name>
    <dbReference type="NCBI Taxonomy" id="339359"/>
    <lineage>
        <taxon>Eukaryota</taxon>
        <taxon>Fungi</taxon>
        <taxon>Dikarya</taxon>
        <taxon>Ascomycota</taxon>
        <taxon>Pezizomycotina</taxon>
        <taxon>Sordariomycetes</taxon>
        <taxon>Lulworthiomycetidae</taxon>
        <taxon>Lulworthiales</taxon>
        <taxon>Lulworthiaceae</taxon>
        <taxon>Zalerion</taxon>
    </lineage>
</organism>
<dbReference type="InterPro" id="IPR049452">
    <property type="entry name" value="Anoctamin_TM"/>
</dbReference>
<name>A0AAD5RW69_9PEZI</name>
<evidence type="ECO:0000256" key="5">
    <source>
        <dbReference type="SAM" id="Phobius"/>
    </source>
</evidence>
<dbReference type="EMBL" id="JAKWBI020000031">
    <property type="protein sequence ID" value="KAJ2905478.1"/>
    <property type="molecule type" value="Genomic_DNA"/>
</dbReference>
<dbReference type="GO" id="GO:0016020">
    <property type="term" value="C:membrane"/>
    <property type="evidence" value="ECO:0007669"/>
    <property type="project" value="UniProtKB-SubCell"/>
</dbReference>
<sequence length="379" mass="43146">MATLSTLYKSSKEKLEDNFGVDYVIHYEIPAKEKDEAEGAFTQLILELTNIGLATEVRAGEKSSLLVFLKAASEKYLKSHAYKARLQDWLHGVRLAAPDKDVAKYFEEEPVSEAERLRLIYLLITKPKNEGGAGISPQSGTWKYVQSVFPLHNHAFNRAWIKEWSTKYILDDSDITKIRDKFGEKVALYFAFLQAYFKFLVFPAAFGFGTWLLIGSFSWLYAIANSLWTVVFFEYWKQKEADLAVQWGVKGVSRIQHRRPEFQFDRETEDPVTGEIVKVYSPVKRLKTQLLQVPFAITCAVVLGFLISIAYSIEIFISEVYNGPGKSVLVFTPTVVLTLGVPTLSTLLTKVAHKLTDMENYETQDGKYTFYLRETSSPS</sequence>
<comment type="caution">
    <text evidence="8">The sequence shown here is derived from an EMBL/GenBank/DDBJ whole genome shotgun (WGS) entry which is preliminary data.</text>
</comment>
<dbReference type="PANTHER" id="PTHR12308">
    <property type="entry name" value="ANOCTAMIN"/>
    <property type="match status" value="1"/>
</dbReference>
<dbReference type="GO" id="GO:0005254">
    <property type="term" value="F:chloride channel activity"/>
    <property type="evidence" value="ECO:0007669"/>
    <property type="project" value="TreeGrafter"/>
</dbReference>
<evidence type="ECO:0000256" key="4">
    <source>
        <dbReference type="ARBA" id="ARBA00023136"/>
    </source>
</evidence>
<feature type="transmembrane region" description="Helical" evidence="5">
    <location>
        <begin position="212"/>
        <end position="233"/>
    </location>
</feature>
<reference evidence="8" key="1">
    <citation type="submission" date="2022-07" db="EMBL/GenBank/DDBJ databases">
        <title>Draft genome sequence of Zalerion maritima ATCC 34329, a (micro)plastics degrading marine fungus.</title>
        <authorList>
            <person name="Paco A."/>
            <person name="Goncalves M.F.M."/>
            <person name="Rocha-Santos T.A.P."/>
            <person name="Alves A."/>
        </authorList>
    </citation>
    <scope>NUCLEOTIDE SEQUENCE</scope>
    <source>
        <strain evidence="8">ATCC 34329</strain>
    </source>
</reference>
<evidence type="ECO:0000256" key="3">
    <source>
        <dbReference type="ARBA" id="ARBA00022989"/>
    </source>
</evidence>
<proteinExistence type="predicted"/>
<dbReference type="PANTHER" id="PTHR12308:SF73">
    <property type="entry name" value="ANOCTAMIN"/>
    <property type="match status" value="1"/>
</dbReference>
<feature type="domain" description="Anoctamin alpha-beta plait" evidence="7">
    <location>
        <begin position="20"/>
        <end position="145"/>
    </location>
</feature>
<evidence type="ECO:0000259" key="6">
    <source>
        <dbReference type="Pfam" id="PF04547"/>
    </source>
</evidence>
<dbReference type="Proteomes" id="UP001201980">
    <property type="component" value="Unassembled WGS sequence"/>
</dbReference>
<feature type="domain" description="Anoctamin transmembrane" evidence="6">
    <location>
        <begin position="178"/>
        <end position="365"/>
    </location>
</feature>
<evidence type="ECO:0000256" key="1">
    <source>
        <dbReference type="ARBA" id="ARBA00004141"/>
    </source>
</evidence>
<comment type="subcellular location">
    <subcellularLocation>
        <location evidence="1">Membrane</location>
        <topology evidence="1">Multi-pass membrane protein</topology>
    </subcellularLocation>
</comment>
<dbReference type="InterPro" id="IPR007632">
    <property type="entry name" value="Anoctamin"/>
</dbReference>
<feature type="transmembrane region" description="Helical" evidence="5">
    <location>
        <begin position="329"/>
        <end position="348"/>
    </location>
</feature>
<dbReference type="InterPro" id="IPR049456">
    <property type="entry name" value="Anoctamin_N_fung"/>
</dbReference>
<dbReference type="GO" id="GO:0032541">
    <property type="term" value="C:cortical endoplasmic reticulum"/>
    <property type="evidence" value="ECO:0007669"/>
    <property type="project" value="TreeGrafter"/>
</dbReference>
<protein>
    <submittedName>
        <fullName evidence="8">Calcium-activated chloride channel-domain-containing protein</fullName>
    </submittedName>
</protein>
<evidence type="ECO:0000313" key="9">
    <source>
        <dbReference type="Proteomes" id="UP001201980"/>
    </source>
</evidence>
<feature type="transmembrane region" description="Helical" evidence="5">
    <location>
        <begin position="293"/>
        <end position="317"/>
    </location>
</feature>
<evidence type="ECO:0000256" key="2">
    <source>
        <dbReference type="ARBA" id="ARBA00022692"/>
    </source>
</evidence>
<keyword evidence="4 5" id="KW-0472">Membrane</keyword>
<accession>A0AAD5RW69</accession>
<keyword evidence="9" id="KW-1185">Reference proteome</keyword>
<dbReference type="Pfam" id="PF04547">
    <property type="entry name" value="Anoctamin"/>
    <property type="match status" value="1"/>
</dbReference>
<feature type="transmembrane region" description="Helical" evidence="5">
    <location>
        <begin position="186"/>
        <end position="206"/>
    </location>
</feature>
<gene>
    <name evidence="8" type="ORF">MKZ38_005354</name>
</gene>
<keyword evidence="2 5" id="KW-0812">Transmembrane</keyword>
<evidence type="ECO:0000259" key="7">
    <source>
        <dbReference type="Pfam" id="PF20877"/>
    </source>
</evidence>
<dbReference type="AlphaFoldDB" id="A0AAD5RW69"/>
<keyword evidence="3 5" id="KW-1133">Transmembrane helix</keyword>